<feature type="region of interest" description="Disordered" evidence="1">
    <location>
        <begin position="259"/>
        <end position="305"/>
    </location>
</feature>
<keyword evidence="4" id="KW-1185">Reference proteome</keyword>
<evidence type="ECO:0008006" key="5">
    <source>
        <dbReference type="Google" id="ProtNLM"/>
    </source>
</evidence>
<gene>
    <name evidence="3" type="ORF">Vbra_1219</name>
</gene>
<feature type="compositionally biased region" description="Low complexity" evidence="1">
    <location>
        <begin position="20"/>
        <end position="40"/>
    </location>
</feature>
<dbReference type="InParanoid" id="A0A0G4FG22"/>
<proteinExistence type="predicted"/>
<feature type="region of interest" description="Disordered" evidence="1">
    <location>
        <begin position="1"/>
        <end position="55"/>
    </location>
</feature>
<dbReference type="EMBL" id="CDMY01000430">
    <property type="protein sequence ID" value="CEM12017.1"/>
    <property type="molecule type" value="Genomic_DNA"/>
</dbReference>
<keyword evidence="2" id="KW-0812">Transmembrane</keyword>
<evidence type="ECO:0000313" key="3">
    <source>
        <dbReference type="EMBL" id="CEM12017.1"/>
    </source>
</evidence>
<accession>A0A0G4FG22</accession>
<organism evidence="3 4">
    <name type="scientific">Vitrella brassicaformis (strain CCMP3155)</name>
    <dbReference type="NCBI Taxonomy" id="1169540"/>
    <lineage>
        <taxon>Eukaryota</taxon>
        <taxon>Sar</taxon>
        <taxon>Alveolata</taxon>
        <taxon>Colpodellida</taxon>
        <taxon>Vitrellaceae</taxon>
        <taxon>Vitrella</taxon>
    </lineage>
</organism>
<evidence type="ECO:0000256" key="1">
    <source>
        <dbReference type="SAM" id="MobiDB-lite"/>
    </source>
</evidence>
<evidence type="ECO:0000313" key="4">
    <source>
        <dbReference type="Proteomes" id="UP000041254"/>
    </source>
</evidence>
<name>A0A0G4FG22_VITBC</name>
<dbReference type="AlphaFoldDB" id="A0A0G4FG22"/>
<reference evidence="3 4" key="1">
    <citation type="submission" date="2014-11" db="EMBL/GenBank/DDBJ databases">
        <authorList>
            <person name="Zhu J."/>
            <person name="Qi W."/>
            <person name="Song R."/>
        </authorList>
    </citation>
    <scope>NUCLEOTIDE SEQUENCE [LARGE SCALE GENOMIC DNA]</scope>
</reference>
<feature type="transmembrane region" description="Helical" evidence="2">
    <location>
        <begin position="227"/>
        <end position="250"/>
    </location>
</feature>
<dbReference type="Proteomes" id="UP000041254">
    <property type="component" value="Unassembled WGS sequence"/>
</dbReference>
<feature type="region of interest" description="Disordered" evidence="1">
    <location>
        <begin position="420"/>
        <end position="484"/>
    </location>
</feature>
<feature type="compositionally biased region" description="Basic and acidic residues" evidence="1">
    <location>
        <begin position="1"/>
        <end position="12"/>
    </location>
</feature>
<protein>
    <recommendedName>
        <fullName evidence="5">Transmembrane protein</fullName>
    </recommendedName>
</protein>
<keyword evidence="2" id="KW-1133">Transmembrane helix</keyword>
<sequence length="497" mass="54629">MAAGRESPEEPLIRGAALNDSHSTASPSTSPSHQQQQQQPDDGDGSGPSADGGDRLIEYLPFEDLELGVGSDREREGSGAADGSHRLLAARILNVHYDDIANDPDKRQSFFKSFKEVASKALEVPRWAVVIQGIFRGSLIVLFDVFDEGSSADDDKLLRAWEEVVRQTDQHPKHAPFTFDRFFPTSFFWPRDKQEILNWATRHTDGDTGSKHSHEDCDCSDRMLFPVWVWPLVAAMVLTCAGMVVSALILRGREPTMSRTTTRPSVVQRKPARPARPCAIPTPASTDQTSTCPSTGAKKNRHYGSGKPASAPIVYDFKDGLVRYTGGAGGGRQDILFLPSYVALRPSTQQRPSPSSNQHYCRDAAALARLASGIGHHHSCPLQIPDASRPVGMRRAASTHDLGTLKHSHHAYFKSNLDQAGATSPARPAFVFTPSPHDDDQPDQPADVKDSSEELVLYPPSLMEPPRDLEPCPSEPPRIPRSSKLILPHHNTHWARY</sequence>
<evidence type="ECO:0000256" key="2">
    <source>
        <dbReference type="SAM" id="Phobius"/>
    </source>
</evidence>
<dbReference type="VEuPathDB" id="CryptoDB:Vbra_1219"/>
<feature type="compositionally biased region" description="Polar residues" evidence="1">
    <location>
        <begin position="283"/>
        <end position="294"/>
    </location>
</feature>
<keyword evidence="2" id="KW-0472">Membrane</keyword>